<dbReference type="InterPro" id="IPR041694">
    <property type="entry name" value="ADH_N_2"/>
</dbReference>
<evidence type="ECO:0000313" key="4">
    <source>
        <dbReference type="EMBL" id="KAF9729129.1"/>
    </source>
</evidence>
<proteinExistence type="predicted"/>
<gene>
    <name evidence="4" type="ORF">PMIN01_12819</name>
</gene>
<dbReference type="PANTHER" id="PTHR43205">
    <property type="entry name" value="PROSTAGLANDIN REDUCTASE"/>
    <property type="match status" value="1"/>
</dbReference>
<name>A0A9P6KK60_9PLEO</name>
<dbReference type="Proteomes" id="UP000756921">
    <property type="component" value="Unassembled WGS sequence"/>
</dbReference>
<feature type="domain" description="Oxidoreductase N-terminal" evidence="3">
    <location>
        <begin position="6"/>
        <end position="120"/>
    </location>
</feature>
<dbReference type="Pfam" id="PF00107">
    <property type="entry name" value="ADH_zinc_N"/>
    <property type="match status" value="1"/>
</dbReference>
<evidence type="ECO:0000256" key="1">
    <source>
        <dbReference type="ARBA" id="ARBA00023002"/>
    </source>
</evidence>
<evidence type="ECO:0000259" key="3">
    <source>
        <dbReference type="Pfam" id="PF16884"/>
    </source>
</evidence>
<dbReference type="AlphaFoldDB" id="A0A9P6KK60"/>
<comment type="caution">
    <text evidence="4">The sequence shown here is derived from an EMBL/GenBank/DDBJ whole genome shotgun (WGS) entry which is preliminary data.</text>
</comment>
<dbReference type="InterPro" id="IPR036291">
    <property type="entry name" value="NAD(P)-bd_dom_sf"/>
</dbReference>
<dbReference type="SUPFAM" id="SSF50129">
    <property type="entry name" value="GroES-like"/>
    <property type="match status" value="1"/>
</dbReference>
<accession>A0A9P6KK60</accession>
<evidence type="ECO:0000259" key="2">
    <source>
        <dbReference type="Pfam" id="PF00107"/>
    </source>
</evidence>
<feature type="domain" description="Alcohol dehydrogenase-like C-terminal" evidence="2">
    <location>
        <begin position="169"/>
        <end position="253"/>
    </location>
</feature>
<dbReference type="Gene3D" id="3.40.50.720">
    <property type="entry name" value="NAD(P)-binding Rossmann-like Domain"/>
    <property type="match status" value="1"/>
</dbReference>
<dbReference type="OrthoDB" id="809632at2759"/>
<dbReference type="GO" id="GO:0016628">
    <property type="term" value="F:oxidoreductase activity, acting on the CH-CH group of donors, NAD or NADP as acceptor"/>
    <property type="evidence" value="ECO:0007669"/>
    <property type="project" value="InterPro"/>
</dbReference>
<dbReference type="EMBL" id="WJXW01000017">
    <property type="protein sequence ID" value="KAF9729129.1"/>
    <property type="molecule type" value="Genomic_DNA"/>
</dbReference>
<dbReference type="FunFam" id="3.40.50.720:FF:000121">
    <property type="entry name" value="Prostaglandin reductase 2"/>
    <property type="match status" value="1"/>
</dbReference>
<keyword evidence="1" id="KW-0560">Oxidoreductase</keyword>
<dbReference type="InterPro" id="IPR011032">
    <property type="entry name" value="GroES-like_sf"/>
</dbReference>
<dbReference type="Pfam" id="PF16884">
    <property type="entry name" value="ADH_N_2"/>
    <property type="match status" value="1"/>
</dbReference>
<organism evidence="4 5">
    <name type="scientific">Paraphaeosphaeria minitans</name>
    <dbReference type="NCBI Taxonomy" id="565426"/>
    <lineage>
        <taxon>Eukaryota</taxon>
        <taxon>Fungi</taxon>
        <taxon>Dikarya</taxon>
        <taxon>Ascomycota</taxon>
        <taxon>Pezizomycotina</taxon>
        <taxon>Dothideomycetes</taxon>
        <taxon>Pleosporomycetidae</taxon>
        <taxon>Pleosporales</taxon>
        <taxon>Massarineae</taxon>
        <taxon>Didymosphaeriaceae</taxon>
        <taxon>Paraphaeosphaeria</taxon>
    </lineage>
</organism>
<evidence type="ECO:0000313" key="5">
    <source>
        <dbReference type="Proteomes" id="UP000756921"/>
    </source>
</evidence>
<sequence length="372" mass="41108">MVQNKGIIFKEIPTGWPEPGKHLAIEAHDFDVEQAPSEGGMTVRTYYASFDPYQRGRMRDPSIKSYSAPFQLGKPITNRTIMKVIKSNSEKYQSGDIVISAGVSAIEEYTALSKAEVEQVRKLENPYNLDPKHFLGALGMPGLTAWSSFYEIGQPKKGETIFISAASGAVGQLVGQLAKHEGLKVVGSVGSDDKLEFITKELGFDAGFNYKKEKPSEALKRLAPNGVDIYYENVGGEQLEAAITAMNDFGRIGMEPLFFSLEEANANQRPVACGMISQYNLPPKEQYPIRNLIQVIGKRLTMRGFIVRDANMGPKHYQNHQEKLQKWLANGEFKAKFSITEGIDNGIDGFIGMLKGANFGKAILQLADLTKE</sequence>
<dbReference type="CDD" id="cd05288">
    <property type="entry name" value="PGDH"/>
    <property type="match status" value="1"/>
</dbReference>
<dbReference type="PANTHER" id="PTHR43205:SF7">
    <property type="entry name" value="PROSTAGLANDIN REDUCTASE 1"/>
    <property type="match status" value="1"/>
</dbReference>
<dbReference type="Gene3D" id="3.90.180.10">
    <property type="entry name" value="Medium-chain alcohol dehydrogenases, catalytic domain"/>
    <property type="match status" value="1"/>
</dbReference>
<dbReference type="SUPFAM" id="SSF51735">
    <property type="entry name" value="NAD(P)-binding Rossmann-fold domains"/>
    <property type="match status" value="1"/>
</dbReference>
<keyword evidence="5" id="KW-1185">Reference proteome</keyword>
<dbReference type="InterPro" id="IPR045010">
    <property type="entry name" value="MDR_fam"/>
</dbReference>
<dbReference type="InterPro" id="IPR013149">
    <property type="entry name" value="ADH-like_C"/>
</dbReference>
<reference evidence="4" key="1">
    <citation type="journal article" date="2020" name="Mol. Plant Microbe Interact.">
        <title>Genome Sequence of the Biocontrol Agent Coniothyrium minitans strain Conio (IMI 134523).</title>
        <authorList>
            <person name="Patel D."/>
            <person name="Shittu T.A."/>
            <person name="Baroncelli R."/>
            <person name="Muthumeenakshi S."/>
            <person name="Osborne T.H."/>
            <person name="Janganan T.K."/>
            <person name="Sreenivasaprasad S."/>
        </authorList>
    </citation>
    <scope>NUCLEOTIDE SEQUENCE</scope>
    <source>
        <strain evidence="4">Conio</strain>
    </source>
</reference>
<protein>
    <submittedName>
        <fullName evidence="4">Zinc-binding dehydrogenase</fullName>
    </submittedName>
</protein>